<feature type="transmembrane region" description="Helical" evidence="6">
    <location>
        <begin position="106"/>
        <end position="127"/>
    </location>
</feature>
<evidence type="ECO:0000259" key="7">
    <source>
        <dbReference type="SMART" id="SM00014"/>
    </source>
</evidence>
<evidence type="ECO:0000256" key="1">
    <source>
        <dbReference type="ARBA" id="ARBA00004141"/>
    </source>
</evidence>
<dbReference type="SUPFAM" id="SSF48317">
    <property type="entry name" value="Acid phosphatase/Vanadium-dependent haloperoxidase"/>
    <property type="match status" value="1"/>
</dbReference>
<dbReference type="EC" id="3.1.3.4" evidence="8"/>
<name>A0A6J8EXP0_MYTCO</name>
<accession>A0A6J8EXP0</accession>
<comment type="subcellular location">
    <subcellularLocation>
        <location evidence="1">Membrane</location>
        <topology evidence="1">Multi-pass membrane protein</topology>
    </subcellularLocation>
</comment>
<gene>
    <name evidence="8" type="ORF">MCOR_56179</name>
</gene>
<keyword evidence="3 6" id="KW-0812">Transmembrane</keyword>
<protein>
    <submittedName>
        <fullName evidence="8">PLPP1_2_3</fullName>
        <ecNumber evidence="8">3.1.3.4</ecNumber>
    </submittedName>
</protein>
<evidence type="ECO:0000256" key="2">
    <source>
        <dbReference type="ARBA" id="ARBA00008816"/>
    </source>
</evidence>
<feature type="transmembrane region" description="Helical" evidence="6">
    <location>
        <begin position="65"/>
        <end position="86"/>
    </location>
</feature>
<evidence type="ECO:0000256" key="3">
    <source>
        <dbReference type="ARBA" id="ARBA00022692"/>
    </source>
</evidence>
<proteinExistence type="inferred from homology"/>
<dbReference type="OrthoDB" id="8907274at2759"/>
<keyword evidence="5 6" id="KW-0472">Membrane</keyword>
<evidence type="ECO:0000313" key="9">
    <source>
        <dbReference type="Proteomes" id="UP000507470"/>
    </source>
</evidence>
<dbReference type="SMART" id="SM00014">
    <property type="entry name" value="acidPPc"/>
    <property type="match status" value="1"/>
</dbReference>
<evidence type="ECO:0000256" key="5">
    <source>
        <dbReference type="ARBA" id="ARBA00023136"/>
    </source>
</evidence>
<feature type="domain" description="Phosphatidic acid phosphatase type 2/haloperoxidase" evidence="7">
    <location>
        <begin position="114"/>
        <end position="262"/>
    </location>
</feature>
<evidence type="ECO:0000256" key="6">
    <source>
        <dbReference type="SAM" id="Phobius"/>
    </source>
</evidence>
<dbReference type="Proteomes" id="UP000507470">
    <property type="component" value="Unassembled WGS sequence"/>
</dbReference>
<dbReference type="GO" id="GO:0006644">
    <property type="term" value="P:phospholipid metabolic process"/>
    <property type="evidence" value="ECO:0007669"/>
    <property type="project" value="InterPro"/>
</dbReference>
<keyword evidence="4 6" id="KW-1133">Transmembrane helix</keyword>
<dbReference type="PANTHER" id="PTHR10165">
    <property type="entry name" value="LIPID PHOSPHATE PHOSPHATASE"/>
    <property type="match status" value="1"/>
</dbReference>
<dbReference type="GO" id="GO:0046839">
    <property type="term" value="P:phospholipid dephosphorylation"/>
    <property type="evidence" value="ECO:0007669"/>
    <property type="project" value="TreeGrafter"/>
</dbReference>
<organism evidence="8 9">
    <name type="scientific">Mytilus coruscus</name>
    <name type="common">Sea mussel</name>
    <dbReference type="NCBI Taxonomy" id="42192"/>
    <lineage>
        <taxon>Eukaryota</taxon>
        <taxon>Metazoa</taxon>
        <taxon>Spiralia</taxon>
        <taxon>Lophotrochozoa</taxon>
        <taxon>Mollusca</taxon>
        <taxon>Bivalvia</taxon>
        <taxon>Autobranchia</taxon>
        <taxon>Pteriomorphia</taxon>
        <taxon>Mytilida</taxon>
        <taxon>Mytiloidea</taxon>
        <taxon>Mytilidae</taxon>
        <taxon>Mytilinae</taxon>
        <taxon>Mytilus</taxon>
    </lineage>
</organism>
<dbReference type="Gene3D" id="1.20.144.10">
    <property type="entry name" value="Phosphatidic acid phosphatase type 2/haloperoxidase"/>
    <property type="match status" value="2"/>
</dbReference>
<dbReference type="GO" id="GO:0008195">
    <property type="term" value="F:phosphatidate phosphatase activity"/>
    <property type="evidence" value="ECO:0007669"/>
    <property type="project" value="UniProtKB-EC"/>
</dbReference>
<evidence type="ECO:0000256" key="4">
    <source>
        <dbReference type="ARBA" id="ARBA00022989"/>
    </source>
</evidence>
<dbReference type="CDD" id="cd03384">
    <property type="entry name" value="PAP2_wunen"/>
    <property type="match status" value="1"/>
</dbReference>
<dbReference type="EMBL" id="CACVKT020009997">
    <property type="protein sequence ID" value="CAC5424255.1"/>
    <property type="molecule type" value="Genomic_DNA"/>
</dbReference>
<sequence length="298" mass="33887">MKTESLLSCSRKDTVYTTINSCVIALVGLVILLINRLWEPFERGFFCDDDSIKYPHHDSTIPSPVLYGVGFSLNIVSFILIEAVFLRNCKNSRTNKNQEQNVLQTYFCVVFNVLLPFLYGAAVVQLVTDIAKYSVGRLRPHFLAVCQPDLTKFNCTDGYITADICTGDNALIKHARFILTISGVIPDPGHASFSMYSMLFLVFYYQARLTWKNLLLLRPLLQLIVFCLAFYTGLSRIYDYKHHWSDVLAGNIIGVIVSLITVFTLTDLFKRRKSSDEQQTDNNVKLESIRVNKPVTKL</sequence>
<dbReference type="InterPro" id="IPR036938">
    <property type="entry name" value="PAP2/HPO_sf"/>
</dbReference>
<evidence type="ECO:0000313" key="8">
    <source>
        <dbReference type="EMBL" id="CAC5424255.1"/>
    </source>
</evidence>
<dbReference type="InterPro" id="IPR000326">
    <property type="entry name" value="PAP2/HPO"/>
</dbReference>
<dbReference type="PANTHER" id="PTHR10165:SF103">
    <property type="entry name" value="PHOSPHOLIPID PHOSPHATASE HOMOLOG 1.2 HOMOLOG"/>
    <property type="match status" value="1"/>
</dbReference>
<keyword evidence="9" id="KW-1185">Reference proteome</keyword>
<comment type="similarity">
    <text evidence="2">Belongs to the PA-phosphatase related phosphoesterase family.</text>
</comment>
<dbReference type="AlphaFoldDB" id="A0A6J8EXP0"/>
<keyword evidence="8" id="KW-0378">Hydrolase</keyword>
<feature type="transmembrane region" description="Helical" evidence="6">
    <location>
        <begin position="244"/>
        <end position="265"/>
    </location>
</feature>
<dbReference type="Pfam" id="PF01569">
    <property type="entry name" value="PAP2"/>
    <property type="match status" value="1"/>
</dbReference>
<dbReference type="GO" id="GO:0005886">
    <property type="term" value="C:plasma membrane"/>
    <property type="evidence" value="ECO:0007669"/>
    <property type="project" value="TreeGrafter"/>
</dbReference>
<feature type="transmembrane region" description="Helical" evidence="6">
    <location>
        <begin position="219"/>
        <end position="238"/>
    </location>
</feature>
<feature type="transmembrane region" description="Helical" evidence="6">
    <location>
        <begin position="15"/>
        <end position="34"/>
    </location>
</feature>
<dbReference type="InterPro" id="IPR043216">
    <property type="entry name" value="PAP-like"/>
</dbReference>
<dbReference type="GO" id="GO:0007165">
    <property type="term" value="P:signal transduction"/>
    <property type="evidence" value="ECO:0007669"/>
    <property type="project" value="TreeGrafter"/>
</dbReference>
<reference evidence="8 9" key="1">
    <citation type="submission" date="2020-06" db="EMBL/GenBank/DDBJ databases">
        <authorList>
            <person name="Li R."/>
            <person name="Bekaert M."/>
        </authorList>
    </citation>
    <scope>NUCLEOTIDE SEQUENCE [LARGE SCALE GENOMIC DNA]</scope>
    <source>
        <strain evidence="9">wild</strain>
    </source>
</reference>
<feature type="transmembrane region" description="Helical" evidence="6">
    <location>
        <begin position="189"/>
        <end position="207"/>
    </location>
</feature>